<proteinExistence type="predicted"/>
<reference evidence="1" key="1">
    <citation type="journal article" date="2014" name="Front. Microbiol.">
        <title>High frequency of phylogenetically diverse reductive dehalogenase-homologous genes in deep subseafloor sedimentary metagenomes.</title>
        <authorList>
            <person name="Kawai M."/>
            <person name="Futagami T."/>
            <person name="Toyoda A."/>
            <person name="Takaki Y."/>
            <person name="Nishi S."/>
            <person name="Hori S."/>
            <person name="Arai W."/>
            <person name="Tsubouchi T."/>
            <person name="Morono Y."/>
            <person name="Uchiyama I."/>
            <person name="Ito T."/>
            <person name="Fujiyama A."/>
            <person name="Inagaki F."/>
            <person name="Takami H."/>
        </authorList>
    </citation>
    <scope>NUCLEOTIDE SEQUENCE</scope>
    <source>
        <strain evidence="1">Expedition CK06-06</strain>
    </source>
</reference>
<accession>X0UY43</accession>
<evidence type="ECO:0000313" key="1">
    <source>
        <dbReference type="EMBL" id="GAG05218.1"/>
    </source>
</evidence>
<protein>
    <submittedName>
        <fullName evidence="1">Uncharacterized protein</fullName>
    </submittedName>
</protein>
<sequence>MSSMTYVLTFGSAFLLCWGVASLLLGQKNEVLERLNRLMLNPAEQAENDGPERSLATILGSGLRETFNNIIVRLGSALPSGGDEGKH</sequence>
<dbReference type="EMBL" id="BARS01021577">
    <property type="protein sequence ID" value="GAG05218.1"/>
    <property type="molecule type" value="Genomic_DNA"/>
</dbReference>
<comment type="caution">
    <text evidence="1">The sequence shown here is derived from an EMBL/GenBank/DDBJ whole genome shotgun (WGS) entry which is preliminary data.</text>
</comment>
<feature type="non-terminal residue" evidence="1">
    <location>
        <position position="87"/>
    </location>
</feature>
<organism evidence="1">
    <name type="scientific">marine sediment metagenome</name>
    <dbReference type="NCBI Taxonomy" id="412755"/>
    <lineage>
        <taxon>unclassified sequences</taxon>
        <taxon>metagenomes</taxon>
        <taxon>ecological metagenomes</taxon>
    </lineage>
</organism>
<name>X0UY43_9ZZZZ</name>
<dbReference type="AlphaFoldDB" id="X0UY43"/>
<gene>
    <name evidence="1" type="ORF">S01H1_34637</name>
</gene>